<feature type="compositionally biased region" description="Basic and acidic residues" evidence="3">
    <location>
        <begin position="10"/>
        <end position="26"/>
    </location>
</feature>
<dbReference type="GO" id="GO:0006397">
    <property type="term" value="P:mRNA processing"/>
    <property type="evidence" value="ECO:0007669"/>
    <property type="project" value="UniProtKB-KW"/>
</dbReference>
<dbReference type="PROSITE" id="PS50158">
    <property type="entry name" value="ZF_CCHC"/>
    <property type="match status" value="1"/>
</dbReference>
<keyword evidence="2" id="KW-0862">Zinc</keyword>
<comment type="caution">
    <text evidence="5">The sequence shown here is derived from an EMBL/GenBank/DDBJ whole genome shotgun (WGS) entry which is preliminary data.</text>
</comment>
<evidence type="ECO:0000256" key="2">
    <source>
        <dbReference type="PROSITE-ProRule" id="PRU00047"/>
    </source>
</evidence>
<feature type="region of interest" description="Disordered" evidence="3">
    <location>
        <begin position="1"/>
        <end position="97"/>
    </location>
</feature>
<accession>A0A8X7MJJ1</accession>
<dbReference type="AlphaFoldDB" id="A0A8X7MJJ1"/>
<dbReference type="GO" id="GO:0008270">
    <property type="term" value="F:zinc ion binding"/>
    <property type="evidence" value="ECO:0007669"/>
    <property type="project" value="UniProtKB-KW"/>
</dbReference>
<keyword evidence="6" id="KW-1185">Reference proteome</keyword>
<feature type="domain" description="CCHC-type" evidence="4">
    <location>
        <begin position="81"/>
        <end position="96"/>
    </location>
</feature>
<organism evidence="5 6">
    <name type="scientific">Tilletia controversa</name>
    <name type="common">dwarf bunt fungus</name>
    <dbReference type="NCBI Taxonomy" id="13291"/>
    <lineage>
        <taxon>Eukaryota</taxon>
        <taxon>Fungi</taxon>
        <taxon>Dikarya</taxon>
        <taxon>Basidiomycota</taxon>
        <taxon>Ustilaginomycotina</taxon>
        <taxon>Exobasidiomycetes</taxon>
        <taxon>Tilletiales</taxon>
        <taxon>Tilletiaceae</taxon>
        <taxon>Tilletia</taxon>
    </lineage>
</organism>
<keyword evidence="1" id="KW-0507">mRNA processing</keyword>
<evidence type="ECO:0000313" key="5">
    <source>
        <dbReference type="EMBL" id="KAE8238239.1"/>
    </source>
</evidence>
<protein>
    <recommendedName>
        <fullName evidence="4">CCHC-type domain-containing protein</fullName>
    </recommendedName>
</protein>
<dbReference type="InterPro" id="IPR036875">
    <property type="entry name" value="Znf_CCHC_sf"/>
</dbReference>
<dbReference type="InterPro" id="IPR001878">
    <property type="entry name" value="Znf_CCHC"/>
</dbReference>
<dbReference type="GO" id="GO:0003676">
    <property type="term" value="F:nucleic acid binding"/>
    <property type="evidence" value="ECO:0007669"/>
    <property type="project" value="InterPro"/>
</dbReference>
<evidence type="ECO:0000256" key="3">
    <source>
        <dbReference type="SAM" id="MobiDB-lite"/>
    </source>
</evidence>
<name>A0A8X7MJJ1_9BASI</name>
<sequence length="97" mass="10647">MSGGMAEEEKETHRLEDVDQQERVAEDVDEPEAEPGAGGEEEVALRLDKDPLPQTRRGPHLRTTGQASSSSRSATRGQDECYHCGNSGHWASECPNR</sequence>
<dbReference type="SUPFAM" id="SSF57756">
    <property type="entry name" value="Retrovirus zinc finger-like domains"/>
    <property type="match status" value="1"/>
</dbReference>
<dbReference type="Pfam" id="PF00098">
    <property type="entry name" value="zf-CCHC"/>
    <property type="match status" value="1"/>
</dbReference>
<proteinExistence type="predicted"/>
<feature type="non-terminal residue" evidence="5">
    <location>
        <position position="1"/>
    </location>
</feature>
<reference evidence="5" key="2">
    <citation type="journal article" date="2019" name="IMA Fungus">
        <title>Genome sequencing and comparison of five Tilletia species to identify candidate genes for the detection of regulated species infecting wheat.</title>
        <authorList>
            <person name="Nguyen H.D.T."/>
            <person name="Sultana T."/>
            <person name="Kesanakurti P."/>
            <person name="Hambleton S."/>
        </authorList>
    </citation>
    <scope>NUCLEOTIDE SEQUENCE</scope>
    <source>
        <strain evidence="5">DAOMC 236426</strain>
    </source>
</reference>
<evidence type="ECO:0000313" key="6">
    <source>
        <dbReference type="Proteomes" id="UP000077684"/>
    </source>
</evidence>
<dbReference type="SMART" id="SM00343">
    <property type="entry name" value="ZnF_C2HC"/>
    <property type="match status" value="1"/>
</dbReference>
<dbReference type="EMBL" id="LWDE02002210">
    <property type="protein sequence ID" value="KAE8238239.1"/>
    <property type="molecule type" value="Genomic_DNA"/>
</dbReference>
<keyword evidence="2" id="KW-0479">Metal-binding</keyword>
<evidence type="ECO:0000259" key="4">
    <source>
        <dbReference type="PROSITE" id="PS50158"/>
    </source>
</evidence>
<reference evidence="5" key="1">
    <citation type="submission" date="2016-04" db="EMBL/GenBank/DDBJ databases">
        <authorList>
            <person name="Nguyen H.D."/>
            <person name="Samba Siva P."/>
            <person name="Cullis J."/>
            <person name="Levesque C.A."/>
            <person name="Hambleton S."/>
        </authorList>
    </citation>
    <scope>NUCLEOTIDE SEQUENCE</scope>
    <source>
        <strain evidence="5">DAOMC 236426</strain>
    </source>
</reference>
<dbReference type="Proteomes" id="UP000077684">
    <property type="component" value="Unassembled WGS sequence"/>
</dbReference>
<evidence type="ECO:0000256" key="1">
    <source>
        <dbReference type="ARBA" id="ARBA00022664"/>
    </source>
</evidence>
<keyword evidence="2" id="KW-0863">Zinc-finger</keyword>
<gene>
    <name evidence="5" type="ORF">A4X06_0g8919</name>
</gene>
<dbReference type="Gene3D" id="4.10.60.10">
    <property type="entry name" value="Zinc finger, CCHC-type"/>
    <property type="match status" value="1"/>
</dbReference>
<feature type="compositionally biased region" description="Polar residues" evidence="3">
    <location>
        <begin position="63"/>
        <end position="76"/>
    </location>
</feature>